<dbReference type="AlphaFoldDB" id="A0AAQ3WYN4"/>
<keyword evidence="3" id="KW-1185">Reference proteome</keyword>
<evidence type="ECO:0000313" key="3">
    <source>
        <dbReference type="Proteomes" id="UP001341281"/>
    </source>
</evidence>
<dbReference type="GO" id="GO:0016104">
    <property type="term" value="P:triterpenoid biosynthetic process"/>
    <property type="evidence" value="ECO:0007669"/>
    <property type="project" value="InterPro"/>
</dbReference>
<dbReference type="Proteomes" id="UP001341281">
    <property type="component" value="Chromosome 06"/>
</dbReference>
<comment type="similarity">
    <text evidence="1">Belongs to the terpene cyclase/mutase family.</text>
</comment>
<dbReference type="PANTHER" id="PTHR11764">
    <property type="entry name" value="TERPENE CYCLASE/MUTASE FAMILY MEMBER"/>
    <property type="match status" value="1"/>
</dbReference>
<organism evidence="2 3">
    <name type="scientific">Paspalum notatum var. saurae</name>
    <dbReference type="NCBI Taxonomy" id="547442"/>
    <lineage>
        <taxon>Eukaryota</taxon>
        <taxon>Viridiplantae</taxon>
        <taxon>Streptophyta</taxon>
        <taxon>Embryophyta</taxon>
        <taxon>Tracheophyta</taxon>
        <taxon>Spermatophyta</taxon>
        <taxon>Magnoliopsida</taxon>
        <taxon>Liliopsida</taxon>
        <taxon>Poales</taxon>
        <taxon>Poaceae</taxon>
        <taxon>PACMAD clade</taxon>
        <taxon>Panicoideae</taxon>
        <taxon>Andropogonodae</taxon>
        <taxon>Paspaleae</taxon>
        <taxon>Paspalinae</taxon>
        <taxon>Paspalum</taxon>
    </lineage>
</organism>
<accession>A0AAQ3WYN4</accession>
<proteinExistence type="inferred from homology"/>
<dbReference type="SUPFAM" id="SSF48239">
    <property type="entry name" value="Terpenoid cyclases/Protein prenyltransferases"/>
    <property type="match status" value="1"/>
</dbReference>
<sequence>MPLYRAARELINMQLESGDFPQQEHIGSFNSSSYFTYGNYWNLYPIWALGEFHRRLVANKK</sequence>
<evidence type="ECO:0008006" key="4">
    <source>
        <dbReference type="Google" id="ProtNLM"/>
    </source>
</evidence>
<evidence type="ECO:0000256" key="1">
    <source>
        <dbReference type="ARBA" id="ARBA00009755"/>
    </source>
</evidence>
<gene>
    <name evidence="2" type="ORF">U9M48_026306</name>
</gene>
<reference evidence="2 3" key="1">
    <citation type="submission" date="2024-02" db="EMBL/GenBank/DDBJ databases">
        <title>High-quality chromosome-scale genome assembly of Pensacola bahiagrass (Paspalum notatum Flugge var. saurae).</title>
        <authorList>
            <person name="Vega J.M."/>
            <person name="Podio M."/>
            <person name="Orjuela J."/>
            <person name="Siena L.A."/>
            <person name="Pessino S.C."/>
            <person name="Combes M.C."/>
            <person name="Mariac C."/>
            <person name="Albertini E."/>
            <person name="Pupilli F."/>
            <person name="Ortiz J.P.A."/>
            <person name="Leblanc O."/>
        </authorList>
    </citation>
    <scope>NUCLEOTIDE SEQUENCE [LARGE SCALE GENOMIC DNA]</scope>
    <source>
        <strain evidence="2">R1</strain>
        <tissue evidence="2">Leaf</tissue>
    </source>
</reference>
<dbReference type="PANTHER" id="PTHR11764:SF20">
    <property type="entry name" value="LANOSTEROL SYNTHASE"/>
    <property type="match status" value="1"/>
</dbReference>
<dbReference type="Gene3D" id="1.50.10.20">
    <property type="match status" value="1"/>
</dbReference>
<dbReference type="InterPro" id="IPR008930">
    <property type="entry name" value="Terpenoid_cyclase/PrenylTrfase"/>
</dbReference>
<protein>
    <recommendedName>
        <fullName evidence="4">Squalene cyclase C-terminal domain-containing protein</fullName>
    </recommendedName>
</protein>
<name>A0AAQ3WYN4_PASNO</name>
<evidence type="ECO:0000313" key="2">
    <source>
        <dbReference type="EMBL" id="WVZ78625.1"/>
    </source>
</evidence>
<dbReference type="InterPro" id="IPR018333">
    <property type="entry name" value="Squalene_cyclase"/>
</dbReference>
<dbReference type="EMBL" id="CP144750">
    <property type="protein sequence ID" value="WVZ78625.1"/>
    <property type="molecule type" value="Genomic_DNA"/>
</dbReference>
<dbReference type="GO" id="GO:0005811">
    <property type="term" value="C:lipid droplet"/>
    <property type="evidence" value="ECO:0007669"/>
    <property type="project" value="InterPro"/>
</dbReference>
<dbReference type="GO" id="GO:0031559">
    <property type="term" value="F:oxidosqualene cyclase activity"/>
    <property type="evidence" value="ECO:0007669"/>
    <property type="project" value="UniProtKB-ARBA"/>
</dbReference>